<name>A0ABN8MWG6_9CNID</name>
<dbReference type="InterPro" id="IPR019410">
    <property type="entry name" value="Methyltransf_16"/>
</dbReference>
<comment type="subcellular location">
    <subcellularLocation>
        <location evidence="2">Cytoplasm</location>
    </subcellularLocation>
    <subcellularLocation>
        <location evidence="1">Nucleus</location>
    </subcellularLocation>
</comment>
<gene>
    <name evidence="11" type="ORF">PLOB_00035527</name>
</gene>
<dbReference type="PANTHER" id="PTHR14614:SF39">
    <property type="entry name" value="HISTIDINE PROTEIN METHYLTRANSFERASE 1 HOMOLOG"/>
    <property type="match status" value="1"/>
</dbReference>
<protein>
    <recommendedName>
        <fullName evidence="3">protein-histidine N-methyltransferase</fullName>
        <ecNumber evidence="3">2.1.1.85</ecNumber>
    </recommendedName>
</protein>
<dbReference type="SUPFAM" id="SSF53335">
    <property type="entry name" value="S-adenosyl-L-methionine-dependent methyltransferases"/>
    <property type="match status" value="1"/>
</dbReference>
<evidence type="ECO:0000256" key="8">
    <source>
        <dbReference type="ARBA" id="ARBA00023242"/>
    </source>
</evidence>
<reference evidence="11 12" key="1">
    <citation type="submission" date="2022-05" db="EMBL/GenBank/DDBJ databases">
        <authorList>
            <consortium name="Genoscope - CEA"/>
            <person name="William W."/>
        </authorList>
    </citation>
    <scope>NUCLEOTIDE SEQUENCE [LARGE SCALE GENOMIC DNA]</scope>
</reference>
<proteinExistence type="inferred from homology"/>
<keyword evidence="6" id="KW-0808">Transferase</keyword>
<organism evidence="11 12">
    <name type="scientific">Porites lobata</name>
    <dbReference type="NCBI Taxonomy" id="104759"/>
    <lineage>
        <taxon>Eukaryota</taxon>
        <taxon>Metazoa</taxon>
        <taxon>Cnidaria</taxon>
        <taxon>Anthozoa</taxon>
        <taxon>Hexacorallia</taxon>
        <taxon>Scleractinia</taxon>
        <taxon>Fungiina</taxon>
        <taxon>Poritidae</taxon>
        <taxon>Porites</taxon>
    </lineage>
</organism>
<dbReference type="Gene3D" id="3.40.50.150">
    <property type="entry name" value="Vaccinia Virus protein VP39"/>
    <property type="match status" value="1"/>
</dbReference>
<evidence type="ECO:0000256" key="1">
    <source>
        <dbReference type="ARBA" id="ARBA00004123"/>
    </source>
</evidence>
<keyword evidence="5" id="KW-0489">Methyltransferase</keyword>
<evidence type="ECO:0000256" key="9">
    <source>
        <dbReference type="ARBA" id="ARBA00038126"/>
    </source>
</evidence>
<evidence type="ECO:0000256" key="7">
    <source>
        <dbReference type="ARBA" id="ARBA00022691"/>
    </source>
</evidence>
<evidence type="ECO:0000313" key="12">
    <source>
        <dbReference type="Proteomes" id="UP001159405"/>
    </source>
</evidence>
<dbReference type="EMBL" id="CALNXK010000005">
    <property type="protein sequence ID" value="CAH3037330.1"/>
    <property type="molecule type" value="Genomic_DNA"/>
</dbReference>
<dbReference type="Proteomes" id="UP001159405">
    <property type="component" value="Unassembled WGS sequence"/>
</dbReference>
<dbReference type="InterPro" id="IPR029063">
    <property type="entry name" value="SAM-dependent_MTases_sf"/>
</dbReference>
<dbReference type="CDD" id="cd02440">
    <property type="entry name" value="AdoMet_MTases"/>
    <property type="match status" value="1"/>
</dbReference>
<evidence type="ECO:0000256" key="5">
    <source>
        <dbReference type="ARBA" id="ARBA00022603"/>
    </source>
</evidence>
<dbReference type="EC" id="2.1.1.85" evidence="3"/>
<accession>A0ABN8MWG6</accession>
<evidence type="ECO:0000256" key="2">
    <source>
        <dbReference type="ARBA" id="ARBA00004496"/>
    </source>
</evidence>
<evidence type="ECO:0000313" key="11">
    <source>
        <dbReference type="EMBL" id="CAH3037330.1"/>
    </source>
</evidence>
<evidence type="ECO:0000256" key="3">
    <source>
        <dbReference type="ARBA" id="ARBA00012533"/>
    </source>
</evidence>
<dbReference type="PANTHER" id="PTHR14614">
    <property type="entry name" value="HEPATOCELLULAR CARCINOMA-ASSOCIATED ANTIGEN"/>
    <property type="match status" value="1"/>
</dbReference>
<keyword evidence="12" id="KW-1185">Reference proteome</keyword>
<comment type="similarity">
    <text evidence="9">Belongs to the methyltransferase superfamily. METTL18 family.</text>
</comment>
<evidence type="ECO:0000256" key="4">
    <source>
        <dbReference type="ARBA" id="ARBA00022490"/>
    </source>
</evidence>
<evidence type="ECO:0000256" key="10">
    <source>
        <dbReference type="SAM" id="MobiDB-lite"/>
    </source>
</evidence>
<keyword evidence="8" id="KW-0539">Nucleus</keyword>
<evidence type="ECO:0000256" key="6">
    <source>
        <dbReference type="ARBA" id="ARBA00022679"/>
    </source>
</evidence>
<dbReference type="Pfam" id="PF13489">
    <property type="entry name" value="Methyltransf_23"/>
    <property type="match status" value="1"/>
</dbReference>
<comment type="caution">
    <text evidence="11">The sequence shown here is derived from an EMBL/GenBank/DDBJ whole genome shotgun (WGS) entry which is preliminary data.</text>
</comment>
<feature type="region of interest" description="Disordered" evidence="10">
    <location>
        <begin position="1"/>
        <end position="24"/>
    </location>
</feature>
<keyword evidence="7" id="KW-0949">S-adenosyl-L-methionine</keyword>
<sequence>MADFKFNFASPRSDEEADISQEEIHPSLFPRPETLRSAKEIVIPSDISSFLSSKVDELAIGDDGFSIKHVCEESVEQNLKEKRGNYACDIVTASEKKSDLIPLVYEGGLKIWECSVDLVKYLMEIGLEFKGKRVLEIGCGAGLPGIFALLKGAEVDFQDYNEDVIQYVTIPNVLMNLDRLRENTNYESDLPSFDVKEIASKRCRFFSGDWGSVVDIINPKSVKEMTYDVILTSETIYEVNSHVKLYHFIKSHLKKPNGVVYVAAKTHYFGVGGGTRSFEKLVKTDGVFHISACKVYSVGVKREILCMIIVS</sequence>
<keyword evidence="4" id="KW-0963">Cytoplasm</keyword>